<dbReference type="PRINTS" id="PR01713">
    <property type="entry name" value="NUCEPIMERASE"/>
</dbReference>
<accession>A0ABS8SUG4</accession>
<evidence type="ECO:0000256" key="4">
    <source>
        <dbReference type="SAM" id="Phobius"/>
    </source>
</evidence>
<dbReference type="Gene3D" id="3.90.25.10">
    <property type="entry name" value="UDP-galactose 4-epimerase, domain 1"/>
    <property type="match status" value="1"/>
</dbReference>
<gene>
    <name evidence="6" type="primary">GAE6_4</name>
    <name evidence="6" type="ORF">HAX54_048486</name>
</gene>
<evidence type="ECO:0000313" key="7">
    <source>
        <dbReference type="Proteomes" id="UP000823775"/>
    </source>
</evidence>
<comment type="caution">
    <text evidence="6">The sequence shown here is derived from an EMBL/GenBank/DDBJ whole genome shotgun (WGS) entry which is preliminary data.</text>
</comment>
<evidence type="ECO:0000256" key="3">
    <source>
        <dbReference type="ARBA" id="ARBA00023235"/>
    </source>
</evidence>
<keyword evidence="3" id="KW-0413">Isomerase</keyword>
<keyword evidence="4" id="KW-1133">Transmembrane helix</keyword>
<keyword evidence="2" id="KW-0520">NAD</keyword>
<keyword evidence="4" id="KW-0472">Membrane</keyword>
<dbReference type="InterPro" id="IPR001509">
    <property type="entry name" value="Epimerase_deHydtase"/>
</dbReference>
<evidence type="ECO:0000256" key="1">
    <source>
        <dbReference type="ARBA" id="ARBA00007637"/>
    </source>
</evidence>
<dbReference type="SUPFAM" id="SSF51735">
    <property type="entry name" value="NAD(P)-binding Rossmann-fold domains"/>
    <property type="match status" value="1"/>
</dbReference>
<dbReference type="EMBL" id="JACEIK010000800">
    <property type="protein sequence ID" value="MCD7462400.1"/>
    <property type="molecule type" value="Genomic_DNA"/>
</dbReference>
<organism evidence="6 7">
    <name type="scientific">Datura stramonium</name>
    <name type="common">Jimsonweed</name>
    <name type="synonym">Common thornapple</name>
    <dbReference type="NCBI Taxonomy" id="4076"/>
    <lineage>
        <taxon>Eukaryota</taxon>
        <taxon>Viridiplantae</taxon>
        <taxon>Streptophyta</taxon>
        <taxon>Embryophyta</taxon>
        <taxon>Tracheophyta</taxon>
        <taxon>Spermatophyta</taxon>
        <taxon>Magnoliopsida</taxon>
        <taxon>eudicotyledons</taxon>
        <taxon>Gunneridae</taxon>
        <taxon>Pentapetalae</taxon>
        <taxon>asterids</taxon>
        <taxon>lamiids</taxon>
        <taxon>Solanales</taxon>
        <taxon>Solanaceae</taxon>
        <taxon>Solanoideae</taxon>
        <taxon>Datureae</taxon>
        <taxon>Datura</taxon>
    </lineage>
</organism>
<name>A0ABS8SUG4_DATST</name>
<feature type="transmembrane region" description="Helical" evidence="4">
    <location>
        <begin position="35"/>
        <end position="55"/>
    </location>
</feature>
<evidence type="ECO:0000256" key="2">
    <source>
        <dbReference type="ARBA" id="ARBA00023027"/>
    </source>
</evidence>
<dbReference type="PANTHER" id="PTHR43574">
    <property type="entry name" value="EPIMERASE-RELATED"/>
    <property type="match status" value="1"/>
</dbReference>
<reference evidence="6 7" key="1">
    <citation type="journal article" date="2021" name="BMC Genomics">
        <title>Datura genome reveals duplications of psychoactive alkaloid biosynthetic genes and high mutation rate following tissue culture.</title>
        <authorList>
            <person name="Rajewski A."/>
            <person name="Carter-House D."/>
            <person name="Stajich J."/>
            <person name="Litt A."/>
        </authorList>
    </citation>
    <scope>NUCLEOTIDE SEQUENCE [LARGE SCALE GENOMIC DNA]</scope>
    <source>
        <strain evidence="6">AR-01</strain>
    </source>
</reference>
<evidence type="ECO:0000313" key="6">
    <source>
        <dbReference type="EMBL" id="MCD7462400.1"/>
    </source>
</evidence>
<dbReference type="InterPro" id="IPR036291">
    <property type="entry name" value="NAD(P)-bd_dom_sf"/>
</dbReference>
<evidence type="ECO:0000259" key="5">
    <source>
        <dbReference type="Pfam" id="PF01370"/>
    </source>
</evidence>
<dbReference type="Pfam" id="PF01370">
    <property type="entry name" value="Epimerase"/>
    <property type="match status" value="1"/>
</dbReference>
<dbReference type="Gene3D" id="3.40.50.720">
    <property type="entry name" value="NAD(P)-binding Rossmann-like Domain"/>
    <property type="match status" value="1"/>
</dbReference>
<sequence>MASPPDTSKTTKLERYNSYIRRVNSTKLIAASSKLLFRVTLLVALLLIFFFTINYPPLTSEKTSQNHIHTTTHNLLSSSAFYGGGASWEKQVRHSSTPHRPNGLSVLVTGAAGFVGSHCSLALKKRGDGVLGIDNFNSYYDPSLKRARQNLLSKHQIFIVEGDINDAELLKKLFDIVPFTHILHLAAQAGVRYAMQNPLSYVNSNVAGFVNLLEIAKAADPQPAIVWASSSSVYGLNTKVPFSEEHKTDQPASLYAATKKAGEAIAHTYNHIYGLSLTGLRFFTVYGPWGRPDMAYFFFTKDMIQGKSINVYVTQEDKEVARDFTYIDDIVKGCVGALDTAEKSTGSGGKKRGPAQLRVYNLGNTSPVSVRKLVAILENLLNVKAKKNVIKMPRNGDVPFTHANVSLALRDFGYKPTTDLSSGLRKFVKWYVSYYGIQSRVKKENEADK</sequence>
<keyword evidence="4" id="KW-0812">Transmembrane</keyword>
<protein>
    <submittedName>
        <fullName evidence="6">UDP-glucuronate 4-epimerase 6</fullName>
    </submittedName>
</protein>
<dbReference type="Proteomes" id="UP000823775">
    <property type="component" value="Unassembled WGS sequence"/>
</dbReference>
<keyword evidence="7" id="KW-1185">Reference proteome</keyword>
<comment type="similarity">
    <text evidence="1">Belongs to the NAD(P)-dependent epimerase/dehydratase family.</text>
</comment>
<proteinExistence type="inferred from homology"/>
<feature type="domain" description="NAD-dependent epimerase/dehydratase" evidence="5">
    <location>
        <begin position="106"/>
        <end position="343"/>
    </location>
</feature>